<evidence type="ECO:0000259" key="1">
    <source>
        <dbReference type="Pfam" id="PF10536"/>
    </source>
</evidence>
<sequence length="276" mass="31641">MVGFGHGGETVNAKRQDVEVVRVRGGRLRKGEENRRPMTDGKGRRDNFVERWHPETSSFHMPFGEMTITLDDVACLLHLPVRGDFYTPISVTMEEVVALAAELLGVTYEFAFEETSQQRGEYFTQQWLYECYQRNVNLYGRFDCAARAYMLMLVGCTICTDKSYTRVDAKWLPMFTNLSACHRFSWASVALVCLYDNLNDASNFTTKSLTGYATLLQCWIHEYFPSLGRRAESGLSCDDPGFPRAMRWKYKQGKTKLPEYRPVISSSIPCDIFCII</sequence>
<dbReference type="GO" id="GO:0010073">
    <property type="term" value="P:meristem maintenance"/>
    <property type="evidence" value="ECO:0007669"/>
    <property type="project" value="InterPro"/>
</dbReference>
<dbReference type="PANTHER" id="PTHR46033:SF8">
    <property type="entry name" value="PROTEIN MAINTENANCE OF MERISTEMS-LIKE"/>
    <property type="match status" value="1"/>
</dbReference>
<dbReference type="InterPro" id="IPR044824">
    <property type="entry name" value="MAIN-like"/>
</dbReference>
<accession>A0A2K3P585</accession>
<evidence type="ECO:0000313" key="2">
    <source>
        <dbReference type="EMBL" id="PNY10439.1"/>
    </source>
</evidence>
<feature type="domain" description="Aminotransferase-like plant mobile" evidence="1">
    <location>
        <begin position="48"/>
        <end position="265"/>
    </location>
</feature>
<dbReference type="STRING" id="57577.A0A2K3P585"/>
<dbReference type="ExpressionAtlas" id="A0A2K3P585">
    <property type="expression patterns" value="baseline"/>
</dbReference>
<protein>
    <submittedName>
        <fullName evidence="2">Serine/threonine-protein phosphatase 7 long form-like protein</fullName>
    </submittedName>
</protein>
<dbReference type="AlphaFoldDB" id="A0A2K3P585"/>
<comment type="caution">
    <text evidence="2">The sequence shown here is derived from an EMBL/GenBank/DDBJ whole genome shotgun (WGS) entry which is preliminary data.</text>
</comment>
<evidence type="ECO:0000313" key="3">
    <source>
        <dbReference type="Proteomes" id="UP000236291"/>
    </source>
</evidence>
<reference evidence="2 3" key="2">
    <citation type="journal article" date="2017" name="Front. Plant Sci.">
        <title>Gene Classification and Mining of Molecular Markers Useful in Red Clover (Trifolium pratense) Breeding.</title>
        <authorList>
            <person name="Istvanek J."/>
            <person name="Dluhosova J."/>
            <person name="Dluhos P."/>
            <person name="Patkova L."/>
            <person name="Nedelnik J."/>
            <person name="Repkova J."/>
        </authorList>
    </citation>
    <scope>NUCLEOTIDE SEQUENCE [LARGE SCALE GENOMIC DNA]</scope>
    <source>
        <strain evidence="3">cv. Tatra</strain>
        <tissue evidence="2">Young leaves</tissue>
    </source>
</reference>
<gene>
    <name evidence="2" type="ORF">L195_g007016</name>
</gene>
<organism evidence="2 3">
    <name type="scientific">Trifolium pratense</name>
    <name type="common">Red clover</name>
    <dbReference type="NCBI Taxonomy" id="57577"/>
    <lineage>
        <taxon>Eukaryota</taxon>
        <taxon>Viridiplantae</taxon>
        <taxon>Streptophyta</taxon>
        <taxon>Embryophyta</taxon>
        <taxon>Tracheophyta</taxon>
        <taxon>Spermatophyta</taxon>
        <taxon>Magnoliopsida</taxon>
        <taxon>eudicotyledons</taxon>
        <taxon>Gunneridae</taxon>
        <taxon>Pentapetalae</taxon>
        <taxon>rosids</taxon>
        <taxon>fabids</taxon>
        <taxon>Fabales</taxon>
        <taxon>Fabaceae</taxon>
        <taxon>Papilionoideae</taxon>
        <taxon>50 kb inversion clade</taxon>
        <taxon>NPAAA clade</taxon>
        <taxon>Hologalegina</taxon>
        <taxon>IRL clade</taxon>
        <taxon>Trifolieae</taxon>
        <taxon>Trifolium</taxon>
    </lineage>
</organism>
<name>A0A2K3P585_TRIPR</name>
<dbReference type="InterPro" id="IPR019557">
    <property type="entry name" value="AminoTfrase-like_pln_mobile"/>
</dbReference>
<proteinExistence type="predicted"/>
<dbReference type="Pfam" id="PF10536">
    <property type="entry name" value="PMD"/>
    <property type="match status" value="1"/>
</dbReference>
<reference evidence="2 3" key="1">
    <citation type="journal article" date="2014" name="Am. J. Bot.">
        <title>Genome assembly and annotation for red clover (Trifolium pratense; Fabaceae).</title>
        <authorList>
            <person name="Istvanek J."/>
            <person name="Jaros M."/>
            <person name="Krenek A."/>
            <person name="Repkova J."/>
        </authorList>
    </citation>
    <scope>NUCLEOTIDE SEQUENCE [LARGE SCALE GENOMIC DNA]</scope>
    <source>
        <strain evidence="3">cv. Tatra</strain>
        <tissue evidence="2">Young leaves</tissue>
    </source>
</reference>
<dbReference type="PANTHER" id="PTHR46033">
    <property type="entry name" value="PROTEIN MAIN-LIKE 2"/>
    <property type="match status" value="1"/>
</dbReference>
<dbReference type="Proteomes" id="UP000236291">
    <property type="component" value="Unassembled WGS sequence"/>
</dbReference>
<dbReference type="EMBL" id="ASHM01003822">
    <property type="protein sequence ID" value="PNY10439.1"/>
    <property type="molecule type" value="Genomic_DNA"/>
</dbReference>